<dbReference type="PANTHER" id="PTHR23271">
    <property type="entry name" value="HEPATOCELLULAR CARCINOMA-ASSOCIATED ANTIGEN 66"/>
    <property type="match status" value="1"/>
</dbReference>
<evidence type="ECO:0000256" key="1">
    <source>
        <dbReference type="SAM" id="Phobius"/>
    </source>
</evidence>
<evidence type="ECO:0000313" key="4">
    <source>
        <dbReference type="Proteomes" id="UP000287033"/>
    </source>
</evidence>
<feature type="domain" description="U3 small nucleolar RNA-associated protein 6 homolog C-terminal" evidence="2">
    <location>
        <begin position="2"/>
        <end position="58"/>
    </location>
</feature>
<dbReference type="GO" id="GO:0030515">
    <property type="term" value="F:snoRNA binding"/>
    <property type="evidence" value="ECO:0007669"/>
    <property type="project" value="InterPro"/>
</dbReference>
<organism evidence="3 4">
    <name type="scientific">Chiloscyllium punctatum</name>
    <name type="common">Brownbanded bambooshark</name>
    <name type="synonym">Hemiscyllium punctatum</name>
    <dbReference type="NCBI Taxonomy" id="137246"/>
    <lineage>
        <taxon>Eukaryota</taxon>
        <taxon>Metazoa</taxon>
        <taxon>Chordata</taxon>
        <taxon>Craniata</taxon>
        <taxon>Vertebrata</taxon>
        <taxon>Chondrichthyes</taxon>
        <taxon>Elasmobranchii</taxon>
        <taxon>Galeomorphii</taxon>
        <taxon>Galeoidea</taxon>
        <taxon>Orectolobiformes</taxon>
        <taxon>Hemiscylliidae</taxon>
        <taxon>Chiloscyllium</taxon>
    </lineage>
</organism>
<gene>
    <name evidence="3" type="ORF">chiPu_0029490</name>
</gene>
<dbReference type="Pfam" id="PF24892">
    <property type="entry name" value="UTP6_C"/>
    <property type="match status" value="1"/>
</dbReference>
<feature type="transmembrane region" description="Helical" evidence="1">
    <location>
        <begin position="52"/>
        <end position="70"/>
    </location>
</feature>
<evidence type="ECO:0000259" key="2">
    <source>
        <dbReference type="Pfam" id="PF24892"/>
    </source>
</evidence>
<evidence type="ECO:0000313" key="3">
    <source>
        <dbReference type="EMBL" id="GCC45224.1"/>
    </source>
</evidence>
<dbReference type="InterPro" id="IPR056907">
    <property type="entry name" value="UTP6_C"/>
</dbReference>
<accession>A0A401TRE7</accession>
<dbReference type="GO" id="GO:0034388">
    <property type="term" value="C:Pwp2p-containing subcomplex of 90S preribosome"/>
    <property type="evidence" value="ECO:0007669"/>
    <property type="project" value="TreeGrafter"/>
</dbReference>
<sequence>TMWKCYISFCLERFKRKTNNEFLRNTRLNKVLHVFEKAHESSLLPQALYKQWVRFIMFSSLIAAFAMINFKLRQVVFISRVIRMGDL</sequence>
<dbReference type="STRING" id="137246.A0A401TRE7"/>
<feature type="non-terminal residue" evidence="3">
    <location>
        <position position="1"/>
    </location>
</feature>
<keyword evidence="1" id="KW-1133">Transmembrane helix</keyword>
<dbReference type="GO" id="GO:0000462">
    <property type="term" value="P:maturation of SSU-rRNA from tricistronic rRNA transcript (SSU-rRNA, 5.8S rRNA, LSU-rRNA)"/>
    <property type="evidence" value="ECO:0007669"/>
    <property type="project" value="InterPro"/>
</dbReference>
<name>A0A401TRE7_CHIPU</name>
<dbReference type="Proteomes" id="UP000287033">
    <property type="component" value="Unassembled WGS sequence"/>
</dbReference>
<dbReference type="GO" id="GO:0032040">
    <property type="term" value="C:small-subunit processome"/>
    <property type="evidence" value="ECO:0007669"/>
    <property type="project" value="TreeGrafter"/>
</dbReference>
<comment type="caution">
    <text evidence="3">The sequence shown here is derived from an EMBL/GenBank/DDBJ whole genome shotgun (WGS) entry which is preliminary data.</text>
</comment>
<dbReference type="InterPro" id="IPR013949">
    <property type="entry name" value="Utp6"/>
</dbReference>
<reference evidence="3 4" key="1">
    <citation type="journal article" date="2018" name="Nat. Ecol. Evol.">
        <title>Shark genomes provide insights into elasmobranch evolution and the origin of vertebrates.</title>
        <authorList>
            <person name="Hara Y"/>
            <person name="Yamaguchi K"/>
            <person name="Onimaru K"/>
            <person name="Kadota M"/>
            <person name="Koyanagi M"/>
            <person name="Keeley SD"/>
            <person name="Tatsumi K"/>
            <person name="Tanaka K"/>
            <person name="Motone F"/>
            <person name="Kageyama Y"/>
            <person name="Nozu R"/>
            <person name="Adachi N"/>
            <person name="Nishimura O"/>
            <person name="Nakagawa R"/>
            <person name="Tanegashima C"/>
            <person name="Kiyatake I"/>
            <person name="Matsumoto R"/>
            <person name="Murakumo K"/>
            <person name="Nishida K"/>
            <person name="Terakita A"/>
            <person name="Kuratani S"/>
            <person name="Sato K"/>
            <person name="Hyodo S Kuraku.S."/>
        </authorList>
    </citation>
    <scope>NUCLEOTIDE SEQUENCE [LARGE SCALE GENOMIC DNA]</scope>
</reference>
<keyword evidence="4" id="KW-1185">Reference proteome</keyword>
<proteinExistence type="predicted"/>
<keyword evidence="1" id="KW-0472">Membrane</keyword>
<dbReference type="EMBL" id="BEZZ01158113">
    <property type="protein sequence ID" value="GCC45224.1"/>
    <property type="molecule type" value="Genomic_DNA"/>
</dbReference>
<keyword evidence="1" id="KW-0812">Transmembrane</keyword>
<dbReference type="PANTHER" id="PTHR23271:SF1">
    <property type="entry name" value="U3 SMALL NUCLEOLAR RNA-ASSOCIATED PROTEIN 6 HOMOLOG"/>
    <property type="match status" value="1"/>
</dbReference>
<protein>
    <recommendedName>
        <fullName evidence="2">U3 small nucleolar RNA-associated protein 6 homolog C-terminal domain-containing protein</fullName>
    </recommendedName>
</protein>
<dbReference type="AlphaFoldDB" id="A0A401TRE7"/>